<dbReference type="PANTHER" id="PTHR42687:SF1">
    <property type="entry name" value="L-THREONINE 3-DEHYDROGENASE, MITOCHONDRIAL"/>
    <property type="match status" value="1"/>
</dbReference>
<accession>A0ABV6N8P1</accession>
<reference evidence="3 4" key="1">
    <citation type="submission" date="2024-09" db="EMBL/GenBank/DDBJ databases">
        <authorList>
            <person name="Sun Q."/>
            <person name="Mori K."/>
        </authorList>
    </citation>
    <scope>NUCLEOTIDE SEQUENCE [LARGE SCALE GENOMIC DNA]</scope>
    <source>
        <strain evidence="3 4">TBRC 1432</strain>
    </source>
</reference>
<sequence>MILVTGGLGFIGTHTARALLDLGQPCVLAQRRPVEQPPVPAEVARVDINDLDSLRAVGDRHKITGIVHLAGSMPWPVTDEQPVEAARRAVGSLFNVLRVAADWGVDRVGIASTIGVYGGVTADPFTEDLPLPMTSGHVIPAFKKIGELLSGHLADAAGLDIVTYRIGAVWGPRGRPVDPFSAASQLVHAAARSTVPDTKARAGDALDLCYAPDCGRAIALLQTAERLNHRTYNVASGRATTNAEITAAIRKVAPDAAVDLPAGGIAYPRLDITRVHQDTGYLPEYDTERAVADYLSWLRAGNPR</sequence>
<name>A0ABV6N8P1_9PSEU</name>
<dbReference type="InterPro" id="IPR036291">
    <property type="entry name" value="NAD(P)-bd_dom_sf"/>
</dbReference>
<protein>
    <submittedName>
        <fullName evidence="3">NAD-dependent epimerase/dehydratase family protein</fullName>
    </submittedName>
</protein>
<comment type="caution">
    <text evidence="3">The sequence shown here is derived from an EMBL/GenBank/DDBJ whole genome shotgun (WGS) entry which is preliminary data.</text>
</comment>
<proteinExistence type="inferred from homology"/>
<feature type="domain" description="NAD-dependent epimerase/dehydratase" evidence="2">
    <location>
        <begin position="2"/>
        <end position="235"/>
    </location>
</feature>
<gene>
    <name evidence="3" type="ORF">ACFFH7_44595</name>
</gene>
<evidence type="ECO:0000313" key="4">
    <source>
        <dbReference type="Proteomes" id="UP001589810"/>
    </source>
</evidence>
<dbReference type="PANTHER" id="PTHR42687">
    <property type="entry name" value="L-THREONINE 3-DEHYDROGENASE"/>
    <property type="match status" value="1"/>
</dbReference>
<evidence type="ECO:0000259" key="2">
    <source>
        <dbReference type="Pfam" id="PF01370"/>
    </source>
</evidence>
<keyword evidence="4" id="KW-1185">Reference proteome</keyword>
<dbReference type="Gene3D" id="3.40.50.720">
    <property type="entry name" value="NAD(P)-binding Rossmann-like Domain"/>
    <property type="match status" value="1"/>
</dbReference>
<organism evidence="3 4">
    <name type="scientific">Kutzneria chonburiensis</name>
    <dbReference type="NCBI Taxonomy" id="1483604"/>
    <lineage>
        <taxon>Bacteria</taxon>
        <taxon>Bacillati</taxon>
        <taxon>Actinomycetota</taxon>
        <taxon>Actinomycetes</taxon>
        <taxon>Pseudonocardiales</taxon>
        <taxon>Pseudonocardiaceae</taxon>
        <taxon>Kutzneria</taxon>
    </lineage>
</organism>
<dbReference type="Proteomes" id="UP001589810">
    <property type="component" value="Unassembled WGS sequence"/>
</dbReference>
<evidence type="ECO:0000256" key="1">
    <source>
        <dbReference type="ARBA" id="ARBA00007637"/>
    </source>
</evidence>
<dbReference type="RefSeq" id="WP_273941936.1">
    <property type="nucleotide sequence ID" value="NZ_CP097263.1"/>
</dbReference>
<dbReference type="InterPro" id="IPR051225">
    <property type="entry name" value="NAD(P)_epim/dehydratase"/>
</dbReference>
<comment type="similarity">
    <text evidence="1">Belongs to the NAD(P)-dependent epimerase/dehydratase family.</text>
</comment>
<dbReference type="Pfam" id="PF01370">
    <property type="entry name" value="Epimerase"/>
    <property type="match status" value="1"/>
</dbReference>
<evidence type="ECO:0000313" key="3">
    <source>
        <dbReference type="EMBL" id="MFC0548652.1"/>
    </source>
</evidence>
<dbReference type="EMBL" id="JBHLUD010000019">
    <property type="protein sequence ID" value="MFC0548652.1"/>
    <property type="molecule type" value="Genomic_DNA"/>
</dbReference>
<dbReference type="InterPro" id="IPR001509">
    <property type="entry name" value="Epimerase_deHydtase"/>
</dbReference>
<dbReference type="SUPFAM" id="SSF51735">
    <property type="entry name" value="NAD(P)-binding Rossmann-fold domains"/>
    <property type="match status" value="1"/>
</dbReference>